<sequence>MRESHSRNDSVLPTEANISDMSKSISGVEYIRVKRRRDEDSVQALLLEEERNAKKGKFVFKLSKTVELETPDVNSPLLKLSNENNDKKMVYVLERERERQAASELQEELPDSIAEMLNDYLKIKEKDSPEHKKRKASRKHSKSYTAPILPPTDYVYDVYVKQTIPEDEEEFVFDKSTIGYIRIVEHNGDMIPEEEVDPEKTMLTDDEDSNEEDYYQNDYPEDEDDDRSIFIGSDEDRTDSEDIVYLDELNDELDQNYNVDGEQANETTNDNGDEFDALFQNYGESSNLLSSLNANNYVDFDYDDDDHADSDNDNGKYDGDFVNLKPEADDDHDTGMDVDDQTFKRNYFFPTDKDDEDAIHRDRIFGKLQKMIDKV</sequence>
<dbReference type="PaxDb" id="284590-Q6CNX8"/>
<evidence type="ECO:0000256" key="2">
    <source>
        <dbReference type="SAM" id="MobiDB-lite"/>
    </source>
</evidence>
<evidence type="ECO:0000256" key="1">
    <source>
        <dbReference type="ARBA" id="ARBA00010218"/>
    </source>
</evidence>
<accession>Q6CNX8</accession>
<dbReference type="HOGENOM" id="CLU_044104_0_0_1"/>
<feature type="region of interest" description="Disordered" evidence="2">
    <location>
        <begin position="189"/>
        <end position="241"/>
    </location>
</feature>
<dbReference type="InterPro" id="IPR040150">
    <property type="entry name" value="Iwr1"/>
</dbReference>
<dbReference type="eggNOG" id="KOG4852">
    <property type="taxonomic scope" value="Eukaryota"/>
</dbReference>
<proteinExistence type="inferred from homology"/>
<dbReference type="FunCoup" id="Q6CNX8">
    <property type="interactions" value="76"/>
</dbReference>
<organism evidence="4 5">
    <name type="scientific">Kluyveromyces lactis (strain ATCC 8585 / CBS 2359 / DSM 70799 / NBRC 1267 / NRRL Y-1140 / WM37)</name>
    <name type="common">Yeast</name>
    <name type="synonym">Candida sphaerica</name>
    <dbReference type="NCBI Taxonomy" id="284590"/>
    <lineage>
        <taxon>Eukaryota</taxon>
        <taxon>Fungi</taxon>
        <taxon>Dikarya</taxon>
        <taxon>Ascomycota</taxon>
        <taxon>Saccharomycotina</taxon>
        <taxon>Saccharomycetes</taxon>
        <taxon>Saccharomycetales</taxon>
        <taxon>Saccharomycetaceae</taxon>
        <taxon>Kluyveromyces</taxon>
    </lineage>
</organism>
<dbReference type="Pfam" id="PF08574">
    <property type="entry name" value="Iwr1"/>
    <property type="match status" value="1"/>
</dbReference>
<dbReference type="GO" id="GO:0005737">
    <property type="term" value="C:cytoplasm"/>
    <property type="evidence" value="ECO:0007669"/>
    <property type="project" value="TreeGrafter"/>
</dbReference>
<comment type="similarity">
    <text evidence="1">Belongs to the IWR1/SLC7A6OS family.</text>
</comment>
<dbReference type="EMBL" id="CR382125">
    <property type="protein sequence ID" value="CAG99448.1"/>
    <property type="molecule type" value="Genomic_DNA"/>
</dbReference>
<gene>
    <name evidence="4" type="ORF">KLLA0_E09131g</name>
</gene>
<evidence type="ECO:0000313" key="5">
    <source>
        <dbReference type="Proteomes" id="UP000000598"/>
    </source>
</evidence>
<dbReference type="KEGG" id="kla:KLLA0_E09131g"/>
<dbReference type="InterPro" id="IPR013883">
    <property type="entry name" value="TF_Iwr1_dom"/>
</dbReference>
<dbReference type="STRING" id="284590.Q6CNX8"/>
<dbReference type="OMA" id="EYPRNEF"/>
<name>Q6CNX8_KLULA</name>
<dbReference type="PANTHER" id="PTHR28063">
    <property type="entry name" value="RNA POLYMERASE II NUCLEAR LOCALIZATION PROTEIN IWR1"/>
    <property type="match status" value="1"/>
</dbReference>
<evidence type="ECO:0000259" key="3">
    <source>
        <dbReference type="Pfam" id="PF08574"/>
    </source>
</evidence>
<dbReference type="GO" id="GO:0006606">
    <property type="term" value="P:protein import into nucleus"/>
    <property type="evidence" value="ECO:0007669"/>
    <property type="project" value="InterPro"/>
</dbReference>
<feature type="region of interest" description="Disordered" evidence="2">
    <location>
        <begin position="124"/>
        <end position="145"/>
    </location>
</feature>
<feature type="domain" description="Transcription factor Iwr1" evidence="3">
    <location>
        <begin position="153"/>
        <end position="223"/>
    </location>
</feature>
<reference evidence="4 5" key="1">
    <citation type="journal article" date="2004" name="Nature">
        <title>Genome evolution in yeasts.</title>
        <authorList>
            <consortium name="Genolevures"/>
            <person name="Dujon B."/>
            <person name="Sherman D."/>
            <person name="Fischer G."/>
            <person name="Durrens P."/>
            <person name="Casaregola S."/>
            <person name="Lafontaine I."/>
            <person name="de Montigny J."/>
            <person name="Marck C."/>
            <person name="Neuveglise C."/>
            <person name="Talla E."/>
            <person name="Goffard N."/>
            <person name="Frangeul L."/>
            <person name="Aigle M."/>
            <person name="Anthouard V."/>
            <person name="Babour A."/>
            <person name="Barbe V."/>
            <person name="Barnay S."/>
            <person name="Blanchin S."/>
            <person name="Beckerich J.M."/>
            <person name="Beyne E."/>
            <person name="Bleykasten C."/>
            <person name="Boisrame A."/>
            <person name="Boyer J."/>
            <person name="Cattolico L."/>
            <person name="Confanioleri F."/>
            <person name="de Daruvar A."/>
            <person name="Despons L."/>
            <person name="Fabre E."/>
            <person name="Fairhead C."/>
            <person name="Ferry-Dumazet H."/>
            <person name="Groppi A."/>
            <person name="Hantraye F."/>
            <person name="Hennequin C."/>
            <person name="Jauniaux N."/>
            <person name="Joyet P."/>
            <person name="Kachouri R."/>
            <person name="Kerrest A."/>
            <person name="Koszul R."/>
            <person name="Lemaire M."/>
            <person name="Lesur I."/>
            <person name="Ma L."/>
            <person name="Muller H."/>
            <person name="Nicaud J.M."/>
            <person name="Nikolski M."/>
            <person name="Oztas S."/>
            <person name="Ozier-Kalogeropoulos O."/>
            <person name="Pellenz S."/>
            <person name="Potier S."/>
            <person name="Richard G.F."/>
            <person name="Straub M.L."/>
            <person name="Suleau A."/>
            <person name="Swennene D."/>
            <person name="Tekaia F."/>
            <person name="Wesolowski-Louvel M."/>
            <person name="Westhof E."/>
            <person name="Wirth B."/>
            <person name="Zeniou-Meyer M."/>
            <person name="Zivanovic I."/>
            <person name="Bolotin-Fukuhara M."/>
            <person name="Thierry A."/>
            <person name="Bouchier C."/>
            <person name="Caudron B."/>
            <person name="Scarpelli C."/>
            <person name="Gaillardin C."/>
            <person name="Weissenbach J."/>
            <person name="Wincker P."/>
            <person name="Souciet J.L."/>
        </authorList>
    </citation>
    <scope>NUCLEOTIDE SEQUENCE [LARGE SCALE GENOMIC DNA]</scope>
    <source>
        <strain evidence="5">ATCC 8585 / CBS 2359 / DSM 70799 / NBRC 1267 / NRRL Y-1140 / WM37</strain>
    </source>
</reference>
<feature type="compositionally biased region" description="Acidic residues" evidence="2">
    <location>
        <begin position="204"/>
        <end position="226"/>
    </location>
</feature>
<dbReference type="Proteomes" id="UP000000598">
    <property type="component" value="Chromosome E"/>
</dbReference>
<feature type="compositionally biased region" description="Basic residues" evidence="2">
    <location>
        <begin position="131"/>
        <end position="142"/>
    </location>
</feature>
<protein>
    <submittedName>
        <fullName evidence="4">KLLA0E09131p</fullName>
    </submittedName>
</protein>
<keyword evidence="5" id="KW-1185">Reference proteome</keyword>
<evidence type="ECO:0000313" key="4">
    <source>
        <dbReference type="EMBL" id="CAG99448.1"/>
    </source>
</evidence>
<dbReference type="PANTHER" id="PTHR28063:SF1">
    <property type="entry name" value="RNA POLYMERASE II NUCLEAR LOCALIZATION PROTEIN IWR1"/>
    <property type="match status" value="1"/>
</dbReference>
<dbReference type="InParanoid" id="Q6CNX8"/>
<dbReference type="AlphaFoldDB" id="Q6CNX8"/>